<feature type="transmembrane region" description="Helical" evidence="1">
    <location>
        <begin position="214"/>
        <end position="232"/>
    </location>
</feature>
<feature type="transmembrane region" description="Helical" evidence="1">
    <location>
        <begin position="130"/>
        <end position="155"/>
    </location>
</feature>
<keyword evidence="1" id="KW-1133">Transmembrane helix</keyword>
<keyword evidence="1" id="KW-0812">Transmembrane</keyword>
<gene>
    <name evidence="2" type="ORF">HNP91_001935</name>
</gene>
<sequence length="388" mass="44687">MDLKNKIDFEPVFLKFDKYLEGLRVIFFIVWISLLTLISFMFHALLSLGGITEKNSLIWLLNIGLISIIQMRYLPLSSLKYTNVNFRGISIIKRFIAPEMGFAILISLTLLLLIFLYAPLDSVYKSRLMIAGFSLYTFWASGVIIGLIMILLYILKKTCSKSSLYGLIIMAIGFISIIFEIVSYTSVISVFYILSYVMYHTLPLTNYSLKNPGLIFTMISSLSIFFGIGAFYKEIFKKKRKEITNSLKSEQIDIKTILFEIFRLVLLNKVNTLNVEETEKNCIISELNVATIDSLNEMSSGTIDIINEFLADSDEIDKYLRLVRDDIIKCSCEQNTFQILNENISKKIVLLKDKIGENIFELILSYDIGYLLKLKNHYNKLKIKYDIK</sequence>
<feature type="transmembrane region" description="Helical" evidence="1">
    <location>
        <begin position="57"/>
        <end position="74"/>
    </location>
</feature>
<accession>A0A7J9PCY6</accession>
<name>A0A7J9PCY6_METMI</name>
<evidence type="ECO:0000313" key="2">
    <source>
        <dbReference type="EMBL" id="MBA2861102.1"/>
    </source>
</evidence>
<proteinExistence type="predicted"/>
<dbReference type="Proteomes" id="UP000568063">
    <property type="component" value="Unassembled WGS sequence"/>
</dbReference>
<comment type="caution">
    <text evidence="2">The sequence shown here is derived from an EMBL/GenBank/DDBJ whole genome shotgun (WGS) entry which is preliminary data.</text>
</comment>
<keyword evidence="1" id="KW-0472">Membrane</keyword>
<dbReference type="EMBL" id="JACDUM010000005">
    <property type="protein sequence ID" value="MBA2861102.1"/>
    <property type="molecule type" value="Genomic_DNA"/>
</dbReference>
<protein>
    <submittedName>
        <fullName evidence="2">Uncharacterized protein</fullName>
    </submittedName>
</protein>
<reference evidence="2 3" key="1">
    <citation type="submission" date="2020-07" db="EMBL/GenBank/DDBJ databases">
        <title>Genomic Encyclopedia of Type Strains, Phase IV (KMG-V): Genome sequencing to study the core and pangenomes of soil and plant-associated prokaryotes.</title>
        <authorList>
            <person name="Whitman W."/>
        </authorList>
    </citation>
    <scope>NUCLEOTIDE SEQUENCE [LARGE SCALE GENOMIC DNA]</scope>
    <source>
        <strain evidence="2 3">C9</strain>
    </source>
</reference>
<dbReference type="AlphaFoldDB" id="A0A7J9PCY6"/>
<feature type="transmembrane region" description="Helical" evidence="1">
    <location>
        <begin position="95"/>
        <end position="118"/>
    </location>
</feature>
<evidence type="ECO:0000313" key="3">
    <source>
        <dbReference type="Proteomes" id="UP000568063"/>
    </source>
</evidence>
<feature type="transmembrane region" description="Helical" evidence="1">
    <location>
        <begin position="25"/>
        <end position="45"/>
    </location>
</feature>
<evidence type="ECO:0000256" key="1">
    <source>
        <dbReference type="SAM" id="Phobius"/>
    </source>
</evidence>
<organism evidence="2 3">
    <name type="scientific">Methanococcus maripaludis</name>
    <name type="common">Methanococcus deltae</name>
    <dbReference type="NCBI Taxonomy" id="39152"/>
    <lineage>
        <taxon>Archaea</taxon>
        <taxon>Methanobacteriati</taxon>
        <taxon>Methanobacteriota</taxon>
        <taxon>Methanomada group</taxon>
        <taxon>Methanococci</taxon>
        <taxon>Methanococcales</taxon>
        <taxon>Methanococcaceae</taxon>
        <taxon>Methanococcus</taxon>
    </lineage>
</organism>
<dbReference type="RefSeq" id="WP_181522165.1">
    <property type="nucleotide sequence ID" value="NZ_JACDUM010000005.1"/>
</dbReference>
<feature type="transmembrane region" description="Helical" evidence="1">
    <location>
        <begin position="167"/>
        <end position="194"/>
    </location>
</feature>